<evidence type="ECO:0000256" key="2">
    <source>
        <dbReference type="SAM" id="MobiDB-lite"/>
    </source>
</evidence>
<dbReference type="InterPro" id="IPR027304">
    <property type="entry name" value="Trigger_fact/SurA_dom_sf"/>
</dbReference>
<gene>
    <name evidence="4" type="ORF">I8J29_28055</name>
</gene>
<dbReference type="PANTHER" id="PTHR47245">
    <property type="entry name" value="PEPTIDYLPROLYL ISOMERASE"/>
    <property type="match status" value="1"/>
</dbReference>
<dbReference type="Proteomes" id="UP000670947">
    <property type="component" value="Unassembled WGS sequence"/>
</dbReference>
<dbReference type="InterPro" id="IPR046357">
    <property type="entry name" value="PPIase_dom_sf"/>
</dbReference>
<name>A0ABS3WIA1_9BACL</name>
<comment type="caution">
    <text evidence="4">The sequence shown here is derived from an EMBL/GenBank/DDBJ whole genome shotgun (WGS) entry which is preliminary data.</text>
</comment>
<protein>
    <submittedName>
        <fullName evidence="4">Peptidylprolyl isomerase</fullName>
        <ecNumber evidence="4">5.2.1.8</ecNumber>
    </submittedName>
</protein>
<evidence type="ECO:0000313" key="4">
    <source>
        <dbReference type="EMBL" id="MBO7748054.1"/>
    </source>
</evidence>
<evidence type="ECO:0000259" key="3">
    <source>
        <dbReference type="PROSITE" id="PS50198"/>
    </source>
</evidence>
<feature type="compositionally biased region" description="Polar residues" evidence="2">
    <location>
        <begin position="338"/>
        <end position="367"/>
    </location>
</feature>
<dbReference type="EMBL" id="JAGGDJ010000046">
    <property type="protein sequence ID" value="MBO7748054.1"/>
    <property type="molecule type" value="Genomic_DNA"/>
</dbReference>
<keyword evidence="5" id="KW-1185">Reference proteome</keyword>
<reference evidence="4 5" key="1">
    <citation type="submission" date="2021-03" db="EMBL/GenBank/DDBJ databases">
        <title>Paenibacillus artemisicola MWE-103 whole genome sequence.</title>
        <authorList>
            <person name="Ham Y.J."/>
        </authorList>
    </citation>
    <scope>NUCLEOTIDE SEQUENCE [LARGE SCALE GENOMIC DNA]</scope>
    <source>
        <strain evidence="4 5">MWE-103</strain>
    </source>
</reference>
<accession>A0ABS3WIA1</accession>
<dbReference type="PROSITE" id="PS51257">
    <property type="entry name" value="PROKAR_LIPOPROTEIN"/>
    <property type="match status" value="1"/>
</dbReference>
<dbReference type="PROSITE" id="PS50198">
    <property type="entry name" value="PPIC_PPIASE_2"/>
    <property type="match status" value="1"/>
</dbReference>
<keyword evidence="1 4" id="KW-0413">Isomerase</keyword>
<feature type="domain" description="PpiC" evidence="3">
    <location>
        <begin position="177"/>
        <end position="282"/>
    </location>
</feature>
<organism evidence="4 5">
    <name type="scientific">Paenibacillus artemisiicola</name>
    <dbReference type="NCBI Taxonomy" id="1172618"/>
    <lineage>
        <taxon>Bacteria</taxon>
        <taxon>Bacillati</taxon>
        <taxon>Bacillota</taxon>
        <taxon>Bacilli</taxon>
        <taxon>Bacillales</taxon>
        <taxon>Paenibacillaceae</taxon>
        <taxon>Paenibacillus</taxon>
    </lineage>
</organism>
<dbReference type="Gene3D" id="3.10.50.40">
    <property type="match status" value="1"/>
</dbReference>
<dbReference type="SUPFAM" id="SSF109998">
    <property type="entry name" value="Triger factor/SurA peptide-binding domain-like"/>
    <property type="match status" value="1"/>
</dbReference>
<dbReference type="GO" id="GO:0003755">
    <property type="term" value="F:peptidyl-prolyl cis-trans isomerase activity"/>
    <property type="evidence" value="ECO:0007669"/>
    <property type="project" value="UniProtKB-EC"/>
</dbReference>
<dbReference type="InterPro" id="IPR050245">
    <property type="entry name" value="PrsA_foldase"/>
</dbReference>
<dbReference type="PANTHER" id="PTHR47245:SF2">
    <property type="entry name" value="PEPTIDYL-PROLYL CIS-TRANS ISOMERASE HP_0175-RELATED"/>
    <property type="match status" value="1"/>
</dbReference>
<dbReference type="RefSeq" id="WP_208850660.1">
    <property type="nucleotide sequence ID" value="NZ_JAGGDJ010000046.1"/>
</dbReference>
<dbReference type="InterPro" id="IPR000297">
    <property type="entry name" value="PPIase_PpiC"/>
</dbReference>
<keyword evidence="1" id="KW-0697">Rotamase</keyword>
<sequence length="387" mass="42268">MLRINQARRTILLALVAVLVVVLAAGCGSKKEEASAPGAGGGKTIATYKDGTVTEGEFKKYSTFFGIVQPQTEMYLSIPQLQEQFLREYIGYKILYKPLADKKLSDEDQKSLDTFYTQVKQQIDSDETLKKKVDDAGLKEADIRYYYTMITSIMKDEESKTTDAEVKKQFDDTKADYNVISVRHILIATADPNTGAEKRTDEEALKIAKEVKGKLDAGGDWAALAKQYSDDTGSKDNGGLYADQQAKGWVQEFKDAANKQEIGKIGDPVKSQFGYHVMKVEKRTETTFDKLTDADKESIKQEAASAKLNAFMTTDLPKLITKIDLPKTETPADGSGAGTNSGTNPGAGTNTDTSKNGSTNTDTSKNGTTNTEKKDDATTNDTKTDGK</sequence>
<proteinExistence type="predicted"/>
<evidence type="ECO:0000313" key="5">
    <source>
        <dbReference type="Proteomes" id="UP000670947"/>
    </source>
</evidence>
<evidence type="ECO:0000256" key="1">
    <source>
        <dbReference type="PROSITE-ProRule" id="PRU00278"/>
    </source>
</evidence>
<dbReference type="Pfam" id="PF13616">
    <property type="entry name" value="Rotamase_3"/>
    <property type="match status" value="1"/>
</dbReference>
<feature type="compositionally biased region" description="Basic and acidic residues" evidence="2">
    <location>
        <begin position="371"/>
        <end position="387"/>
    </location>
</feature>
<dbReference type="SUPFAM" id="SSF54534">
    <property type="entry name" value="FKBP-like"/>
    <property type="match status" value="1"/>
</dbReference>
<dbReference type="EC" id="5.2.1.8" evidence="4"/>
<feature type="region of interest" description="Disordered" evidence="2">
    <location>
        <begin position="326"/>
        <end position="387"/>
    </location>
</feature>